<comment type="caution">
    <text evidence="1">The sequence shown here is derived from an EMBL/GenBank/DDBJ whole genome shotgun (WGS) entry which is preliminary data.</text>
</comment>
<dbReference type="AlphaFoldDB" id="A0A5B7E4C9"/>
<protein>
    <submittedName>
        <fullName evidence="1">Uncharacterized protein</fullName>
    </submittedName>
</protein>
<accession>A0A5B7E4C9</accession>
<sequence>MNRLLVTNMGLQELRDLKLLLVKLLSQCPAGGEGVEQRGSSQGQQVGPLLNADAKLLTVFGHV</sequence>
<reference evidence="1 2" key="1">
    <citation type="submission" date="2019-05" db="EMBL/GenBank/DDBJ databases">
        <title>Another draft genome of Portunus trituberculatus and its Hox gene families provides insights of decapod evolution.</title>
        <authorList>
            <person name="Jeong J.-H."/>
            <person name="Song I."/>
            <person name="Kim S."/>
            <person name="Choi T."/>
            <person name="Kim D."/>
            <person name="Ryu S."/>
            <person name="Kim W."/>
        </authorList>
    </citation>
    <scope>NUCLEOTIDE SEQUENCE [LARGE SCALE GENOMIC DNA]</scope>
    <source>
        <tissue evidence="1">Muscle</tissue>
    </source>
</reference>
<proteinExistence type="predicted"/>
<name>A0A5B7E4C9_PORTR</name>
<keyword evidence="2" id="KW-1185">Reference proteome</keyword>
<evidence type="ECO:0000313" key="1">
    <source>
        <dbReference type="EMBL" id="MPC28588.1"/>
    </source>
</evidence>
<gene>
    <name evidence="1" type="ORF">E2C01_021796</name>
</gene>
<organism evidence="1 2">
    <name type="scientific">Portunus trituberculatus</name>
    <name type="common">Swimming crab</name>
    <name type="synonym">Neptunus trituberculatus</name>
    <dbReference type="NCBI Taxonomy" id="210409"/>
    <lineage>
        <taxon>Eukaryota</taxon>
        <taxon>Metazoa</taxon>
        <taxon>Ecdysozoa</taxon>
        <taxon>Arthropoda</taxon>
        <taxon>Crustacea</taxon>
        <taxon>Multicrustacea</taxon>
        <taxon>Malacostraca</taxon>
        <taxon>Eumalacostraca</taxon>
        <taxon>Eucarida</taxon>
        <taxon>Decapoda</taxon>
        <taxon>Pleocyemata</taxon>
        <taxon>Brachyura</taxon>
        <taxon>Eubrachyura</taxon>
        <taxon>Portunoidea</taxon>
        <taxon>Portunidae</taxon>
        <taxon>Portuninae</taxon>
        <taxon>Portunus</taxon>
    </lineage>
</organism>
<dbReference type="Proteomes" id="UP000324222">
    <property type="component" value="Unassembled WGS sequence"/>
</dbReference>
<evidence type="ECO:0000313" key="2">
    <source>
        <dbReference type="Proteomes" id="UP000324222"/>
    </source>
</evidence>
<dbReference type="EMBL" id="VSRR010001937">
    <property type="protein sequence ID" value="MPC28588.1"/>
    <property type="molecule type" value="Genomic_DNA"/>
</dbReference>